<evidence type="ECO:0000313" key="4">
    <source>
        <dbReference type="Proteomes" id="UP000660611"/>
    </source>
</evidence>
<gene>
    <name evidence="3" type="ORF">Dsi01nite_046350</name>
</gene>
<dbReference type="InterPro" id="IPR036259">
    <property type="entry name" value="MFS_trans_sf"/>
</dbReference>
<keyword evidence="4" id="KW-1185">Reference proteome</keyword>
<feature type="transmembrane region" description="Helical" evidence="2">
    <location>
        <begin position="116"/>
        <end position="139"/>
    </location>
</feature>
<feature type="transmembrane region" description="Helical" evidence="2">
    <location>
        <begin position="209"/>
        <end position="226"/>
    </location>
</feature>
<feature type="transmembrane region" description="Helical" evidence="2">
    <location>
        <begin position="21"/>
        <end position="41"/>
    </location>
</feature>
<keyword evidence="2" id="KW-1133">Transmembrane helix</keyword>
<accession>A0A919PML5</accession>
<protein>
    <recommendedName>
        <fullName evidence="5">Spermidine synthase</fullName>
    </recommendedName>
</protein>
<dbReference type="AlphaFoldDB" id="A0A919PML5"/>
<dbReference type="CDD" id="cd02440">
    <property type="entry name" value="AdoMet_MTases"/>
    <property type="match status" value="1"/>
</dbReference>
<dbReference type="EMBL" id="BONQ01000072">
    <property type="protein sequence ID" value="GIG46594.1"/>
    <property type="molecule type" value="Genomic_DNA"/>
</dbReference>
<dbReference type="PANTHER" id="PTHR43317:SF1">
    <property type="entry name" value="THERMOSPERMINE SYNTHASE ACAULIS5"/>
    <property type="match status" value="1"/>
</dbReference>
<dbReference type="Gene3D" id="3.40.50.150">
    <property type="entry name" value="Vaccinia Virus protein VP39"/>
    <property type="match status" value="1"/>
</dbReference>
<dbReference type="NCBIfam" id="NF037959">
    <property type="entry name" value="MFS_SpdSyn"/>
    <property type="match status" value="1"/>
</dbReference>
<dbReference type="SUPFAM" id="SSF53335">
    <property type="entry name" value="S-adenosyl-L-methionine-dependent methyltransferases"/>
    <property type="match status" value="1"/>
</dbReference>
<reference evidence="3" key="1">
    <citation type="submission" date="2021-01" db="EMBL/GenBank/DDBJ databases">
        <title>Whole genome shotgun sequence of Dactylosporangium siamense NBRC 106093.</title>
        <authorList>
            <person name="Komaki H."/>
            <person name="Tamura T."/>
        </authorList>
    </citation>
    <scope>NUCLEOTIDE SEQUENCE</scope>
    <source>
        <strain evidence="3">NBRC 106093</strain>
    </source>
</reference>
<name>A0A919PML5_9ACTN</name>
<proteinExistence type="predicted"/>
<dbReference type="GO" id="GO:0006596">
    <property type="term" value="P:polyamine biosynthetic process"/>
    <property type="evidence" value="ECO:0007669"/>
    <property type="project" value="UniProtKB-KW"/>
</dbReference>
<feature type="transmembrane region" description="Helical" evidence="2">
    <location>
        <begin position="53"/>
        <end position="73"/>
    </location>
</feature>
<evidence type="ECO:0008006" key="5">
    <source>
        <dbReference type="Google" id="ProtNLM"/>
    </source>
</evidence>
<dbReference type="PANTHER" id="PTHR43317">
    <property type="entry name" value="THERMOSPERMINE SYNTHASE ACAULIS5"/>
    <property type="match status" value="1"/>
</dbReference>
<dbReference type="SUPFAM" id="SSF103473">
    <property type="entry name" value="MFS general substrate transporter"/>
    <property type="match status" value="1"/>
</dbReference>
<evidence type="ECO:0000256" key="2">
    <source>
        <dbReference type="SAM" id="Phobius"/>
    </source>
</evidence>
<dbReference type="InterPro" id="IPR029063">
    <property type="entry name" value="SAM-dependent_MTases_sf"/>
</dbReference>
<dbReference type="Proteomes" id="UP000660611">
    <property type="component" value="Unassembled WGS sequence"/>
</dbReference>
<feature type="transmembrane region" description="Helical" evidence="2">
    <location>
        <begin position="85"/>
        <end position="104"/>
    </location>
</feature>
<feature type="transmembrane region" description="Helical" evidence="2">
    <location>
        <begin position="159"/>
        <end position="177"/>
    </location>
</feature>
<evidence type="ECO:0000256" key="1">
    <source>
        <dbReference type="ARBA" id="ARBA00023115"/>
    </source>
</evidence>
<keyword evidence="2" id="KW-0472">Membrane</keyword>
<comment type="caution">
    <text evidence="3">The sequence shown here is derived from an EMBL/GenBank/DDBJ whole genome shotgun (WGS) entry which is preliminary data.</text>
</comment>
<feature type="transmembrane region" description="Helical" evidence="2">
    <location>
        <begin position="183"/>
        <end position="202"/>
    </location>
</feature>
<sequence length="482" mass="50215">MPHARAVTAATPLNNRIAAALVFLTSGAVLVLEIVGLRLVGPYVGVTLSSSTAIIGVALAAIAYGAWTGGWLADRRIDQRKLLSPLLLLGAVATAATLPIIRVAGEWLRGTDATSVLLLAAMTLFVPAALLSAVTPLVVKLQLADLAHTGRVVGRLSSVGTLGAITATFATGFVLVATVPTSVILFGLAAVLAVAGFGFGGYWRRRGNVSAALAFVAIGVPIGIVAPNPCDVETAYTCATVQPDGSGRTLFLNGAQHSYVDLDNPAHLEYAYTQWIGSYLDGLPAGPLAVLHLGGGGFTLPRYVAATRPGSDNLVLELDPALVALDRRSLGLRTGPLLRVETGDARANLHRQPSGSRDVIIGDAFGHLAVPWHLTTRELVTDVRRVLRPGGVYALNVIDGPARRFVRAEVATIAAVFPHVTLVAPLPALRGETGSNFVVLASTAPLRPAADSLTGDELRAFTGDATVLTDDYAPVDQLLTWD</sequence>
<keyword evidence="2" id="KW-0812">Transmembrane</keyword>
<keyword evidence="1" id="KW-0620">Polyamine biosynthesis</keyword>
<organism evidence="3 4">
    <name type="scientific">Dactylosporangium siamense</name>
    <dbReference type="NCBI Taxonomy" id="685454"/>
    <lineage>
        <taxon>Bacteria</taxon>
        <taxon>Bacillati</taxon>
        <taxon>Actinomycetota</taxon>
        <taxon>Actinomycetes</taxon>
        <taxon>Micromonosporales</taxon>
        <taxon>Micromonosporaceae</taxon>
        <taxon>Dactylosporangium</taxon>
    </lineage>
</organism>
<evidence type="ECO:0000313" key="3">
    <source>
        <dbReference type="EMBL" id="GIG46594.1"/>
    </source>
</evidence>